<evidence type="ECO:0000259" key="9">
    <source>
        <dbReference type="Pfam" id="PF02879"/>
    </source>
</evidence>
<evidence type="ECO:0000256" key="4">
    <source>
        <dbReference type="ARBA" id="ARBA00022723"/>
    </source>
</evidence>
<evidence type="ECO:0000313" key="11">
    <source>
        <dbReference type="EMBL" id="WCL55689.1"/>
    </source>
</evidence>
<keyword evidence="6" id="KW-0413">Isomerase</keyword>
<dbReference type="InterPro" id="IPR005843">
    <property type="entry name" value="A-D-PHexomutase_C"/>
</dbReference>
<dbReference type="Proteomes" id="UP001217500">
    <property type="component" value="Chromosome"/>
</dbReference>
<keyword evidence="12" id="KW-1185">Reference proteome</keyword>
<evidence type="ECO:0000256" key="2">
    <source>
        <dbReference type="ARBA" id="ARBA00010231"/>
    </source>
</evidence>
<dbReference type="Pfam" id="PF02879">
    <property type="entry name" value="PGM_PMM_II"/>
    <property type="match status" value="1"/>
</dbReference>
<sequence length="459" mass="49080">MSAHAFHPTVLREYDVRGIIDETLGADDARALGKAFGTKAVATGGKKIVVGYDGRVSSPALRDALVDGLRSTGVDVTDIGLGATPMTYYAMFELDADGCIMITGSHNPPNYNGFKMMMHKKPVFGEAIQELGAVAKAGDYATGKGGYEQVDVFDRYIDRLMKDFEGASFTVAWDPSNGSAGPAVAALAKRLPGKHYVINEEVDGTFPNHHADPTVEKNLEQLKALVREKGCDMGIAFDGDGDRIGAVDSEGRVVWGDQLLAILAGQLLKELPGAPIIADVKASQALYDRIAELGGQPVMWKTGHSLIKSKMVELSSPLAGEMSGHIFFKHKFYGHDDALYAAVRLLNAVADQGGSLKALKDGLPAAINTPELRFDCDDFRKFEVIKEVQKRLEAAGADMSTVDGVRVKTADGWWLLRASNTQAVLVARCEASSEAGLDRLKAELVAALTASGVEPPADL</sequence>
<dbReference type="InterPro" id="IPR036900">
    <property type="entry name" value="A-D-PHexomutase_C_sf"/>
</dbReference>
<dbReference type="GO" id="GO:0005975">
    <property type="term" value="P:carbohydrate metabolic process"/>
    <property type="evidence" value="ECO:0007669"/>
    <property type="project" value="InterPro"/>
</dbReference>
<dbReference type="Pfam" id="PF02878">
    <property type="entry name" value="PGM_PMM_I"/>
    <property type="match status" value="1"/>
</dbReference>
<comment type="similarity">
    <text evidence="2">Belongs to the phosphohexose mutase family.</text>
</comment>
<dbReference type="RefSeq" id="WP_289505546.1">
    <property type="nucleotide sequence ID" value="NZ_CP116805.1"/>
</dbReference>
<dbReference type="GO" id="GO:0016868">
    <property type="term" value="F:intramolecular phosphotransferase activity"/>
    <property type="evidence" value="ECO:0007669"/>
    <property type="project" value="InterPro"/>
</dbReference>
<feature type="domain" description="Alpha-D-phosphohexomutase alpha/beta/alpha" evidence="9">
    <location>
        <begin position="155"/>
        <end position="251"/>
    </location>
</feature>
<accession>A0AAE9XXR9</accession>
<dbReference type="Pfam" id="PF00408">
    <property type="entry name" value="PGM_PMM_IV"/>
    <property type="match status" value="1"/>
</dbReference>
<keyword evidence="5" id="KW-0460">Magnesium</keyword>
<evidence type="ECO:0000256" key="6">
    <source>
        <dbReference type="ARBA" id="ARBA00023235"/>
    </source>
</evidence>
<dbReference type="NCBIfam" id="NF046027">
    <property type="entry name" value="PhglucPhmanMutPgmG"/>
    <property type="match status" value="1"/>
</dbReference>
<proteinExistence type="inferred from homology"/>
<dbReference type="Gene3D" id="3.30.310.50">
    <property type="entry name" value="Alpha-D-phosphohexomutase, C-terminal domain"/>
    <property type="match status" value="1"/>
</dbReference>
<evidence type="ECO:0000256" key="3">
    <source>
        <dbReference type="ARBA" id="ARBA00022553"/>
    </source>
</evidence>
<dbReference type="InterPro" id="IPR005841">
    <property type="entry name" value="Alpha-D-phosphohexomutase_SF"/>
</dbReference>
<evidence type="ECO:0000256" key="5">
    <source>
        <dbReference type="ARBA" id="ARBA00022842"/>
    </source>
</evidence>
<dbReference type="Pfam" id="PF02880">
    <property type="entry name" value="PGM_PMM_III"/>
    <property type="match status" value="1"/>
</dbReference>
<comment type="cofactor">
    <cofactor evidence="1">
        <name>Mg(2+)</name>
        <dbReference type="ChEBI" id="CHEBI:18420"/>
    </cofactor>
</comment>
<dbReference type="InterPro" id="IPR016055">
    <property type="entry name" value="A-D-PHexomutase_a/b/a-I/II/III"/>
</dbReference>
<reference evidence="11" key="1">
    <citation type="submission" date="2023-01" db="EMBL/GenBank/DDBJ databases">
        <title>The genome sequence of Kordiimonadaceae bacterium 6D33.</title>
        <authorList>
            <person name="Liu Y."/>
        </authorList>
    </citation>
    <scope>NUCLEOTIDE SEQUENCE</scope>
    <source>
        <strain evidence="11">6D33</strain>
    </source>
</reference>
<keyword evidence="4" id="KW-0479">Metal-binding</keyword>
<feature type="domain" description="Alpha-D-phosphohexomutase alpha/beta/alpha" evidence="10">
    <location>
        <begin position="255"/>
        <end position="362"/>
    </location>
</feature>
<dbReference type="InterPro" id="IPR005845">
    <property type="entry name" value="A-D-PHexomutase_a/b/a-II"/>
</dbReference>
<dbReference type="AlphaFoldDB" id="A0AAE9XXR9"/>
<evidence type="ECO:0000259" key="8">
    <source>
        <dbReference type="Pfam" id="PF02878"/>
    </source>
</evidence>
<dbReference type="GO" id="GO:0046872">
    <property type="term" value="F:metal ion binding"/>
    <property type="evidence" value="ECO:0007669"/>
    <property type="project" value="UniProtKB-KW"/>
</dbReference>
<dbReference type="PRINTS" id="PR00509">
    <property type="entry name" value="PGMPMM"/>
</dbReference>
<dbReference type="SUPFAM" id="SSF55957">
    <property type="entry name" value="Phosphoglucomutase, C-terminal domain"/>
    <property type="match status" value="1"/>
</dbReference>
<dbReference type="PANTHER" id="PTHR43771:SF2">
    <property type="entry name" value="PHOSPHOMANNOMUTASE_PHOSPHOGLUCOMUTASE"/>
    <property type="match status" value="1"/>
</dbReference>
<evidence type="ECO:0000256" key="1">
    <source>
        <dbReference type="ARBA" id="ARBA00001946"/>
    </source>
</evidence>
<dbReference type="SUPFAM" id="SSF53738">
    <property type="entry name" value="Phosphoglucomutase, first 3 domains"/>
    <property type="match status" value="3"/>
</dbReference>
<evidence type="ECO:0000259" key="7">
    <source>
        <dbReference type="Pfam" id="PF00408"/>
    </source>
</evidence>
<dbReference type="PANTHER" id="PTHR43771">
    <property type="entry name" value="PHOSPHOMANNOMUTASE"/>
    <property type="match status" value="1"/>
</dbReference>
<dbReference type="InterPro" id="IPR005844">
    <property type="entry name" value="A-D-PHexomutase_a/b/a-I"/>
</dbReference>
<keyword evidence="3" id="KW-0597">Phosphoprotein</keyword>
<organism evidence="11 12">
    <name type="scientific">Gimibacter soli</name>
    <dbReference type="NCBI Taxonomy" id="3024400"/>
    <lineage>
        <taxon>Bacteria</taxon>
        <taxon>Pseudomonadati</taxon>
        <taxon>Pseudomonadota</taxon>
        <taxon>Alphaproteobacteria</taxon>
        <taxon>Kordiimonadales</taxon>
        <taxon>Temperatibacteraceae</taxon>
        <taxon>Gimibacter</taxon>
    </lineage>
</organism>
<protein>
    <submittedName>
        <fullName evidence="11">Phosphomannomutase/phosphoglucomutase</fullName>
    </submittedName>
</protein>
<evidence type="ECO:0000313" key="12">
    <source>
        <dbReference type="Proteomes" id="UP001217500"/>
    </source>
</evidence>
<dbReference type="InterPro" id="IPR005846">
    <property type="entry name" value="A-D-PHexomutase_a/b/a-III"/>
</dbReference>
<name>A0AAE9XXR9_9PROT</name>
<dbReference type="EMBL" id="CP116805">
    <property type="protein sequence ID" value="WCL55689.1"/>
    <property type="molecule type" value="Genomic_DNA"/>
</dbReference>
<evidence type="ECO:0000259" key="10">
    <source>
        <dbReference type="Pfam" id="PF02880"/>
    </source>
</evidence>
<feature type="domain" description="Alpha-D-phosphohexomutase C-terminal" evidence="7">
    <location>
        <begin position="372"/>
        <end position="446"/>
    </location>
</feature>
<dbReference type="KEGG" id="gso:PH603_07965"/>
<gene>
    <name evidence="11" type="ORF">PH603_07965</name>
</gene>
<dbReference type="Gene3D" id="3.40.120.10">
    <property type="entry name" value="Alpha-D-Glucose-1,6-Bisphosphate, subunit A, domain 3"/>
    <property type="match status" value="3"/>
</dbReference>
<feature type="domain" description="Alpha-D-phosphohexomutase alpha/beta/alpha" evidence="8">
    <location>
        <begin position="11"/>
        <end position="129"/>
    </location>
</feature>
<dbReference type="CDD" id="cd03089">
    <property type="entry name" value="PMM_PGM"/>
    <property type="match status" value="1"/>
</dbReference>